<gene>
    <name evidence="2" type="ORF">DFA_11719</name>
</gene>
<evidence type="ECO:0000313" key="3">
    <source>
        <dbReference type="Proteomes" id="UP000007797"/>
    </source>
</evidence>
<reference evidence="3" key="1">
    <citation type="journal article" date="2011" name="Genome Res.">
        <title>Phylogeny-wide analysis of social amoeba genomes highlights ancient origins for complex intercellular communication.</title>
        <authorList>
            <person name="Heidel A.J."/>
            <person name="Lawal H.M."/>
            <person name="Felder M."/>
            <person name="Schilde C."/>
            <person name="Helps N.R."/>
            <person name="Tunggal B."/>
            <person name="Rivero F."/>
            <person name="John U."/>
            <person name="Schleicher M."/>
            <person name="Eichinger L."/>
            <person name="Platzer M."/>
            <person name="Noegel A.A."/>
            <person name="Schaap P."/>
            <person name="Gloeckner G."/>
        </authorList>
    </citation>
    <scope>NUCLEOTIDE SEQUENCE [LARGE SCALE GENOMIC DNA]</scope>
    <source>
        <strain evidence="3">SH3</strain>
    </source>
</reference>
<dbReference type="AlphaFoldDB" id="F4QE11"/>
<sequence length="661" mass="75439">MMIRSTLLKATNTFVRRNSATTSIAYTSSSSSSSLSSLSTSSSIPPHSLLSTIITNKGLSSSSSSSSYDISYSSSFNRSFSTVSVSSFISDNNEVLNLDEMKEEEPEVEGWAYTPPYSGLTTREFRSYFFTQFISGQKILEAKYVYLFMITTTIKYKNCGRILHSVAHDADCSTKIFERMTKNNIELSALGMQGVFTMVRNDAVTTEALWNTYSEQILMMPPGHVPDIYRIIVGTYCRAGLEQKAKDMIENYVVPTRSKFAINQSYCALLSMYLRNNDMEQYNTLMARLKKELRGVTLDRSLLVDIVDHADQNKLYGTFVNLASEHPASTYIIADAVIQRCLRERAPLDIITRVLDTIRDTDKKDHLIRIINLLEAVSAENHPYSQDILLDVLDRVPLSTMSATNIVACIKTASVIDRPDLIIKIVNEAVKSEPKDSLLTAFLLRTVFVFCSAQDTTSIVERFNIQPSLFPRQLSTQLVLPISIQSLHSKFNPSLVYIDRMLKDRSSQTKASVTISLAVEIALLKNMPKVAAMYYYKLTKRKCQIPTRCYDSFIAYHTIQKNQPEVDKWTNLKNKDQNQLSSTQDSSINNNNYLWEGYRVKTHKKQQEHIEQRKRYHENRKQWELEEKLLQQQKEKEKEQQQEKENIDTTTTTTTTTSSRT</sequence>
<dbReference type="EMBL" id="GL883029">
    <property type="protein sequence ID" value="EGG13958.1"/>
    <property type="molecule type" value="Genomic_DNA"/>
</dbReference>
<feature type="compositionally biased region" description="Basic and acidic residues" evidence="1">
    <location>
        <begin position="632"/>
        <end position="647"/>
    </location>
</feature>
<name>F4QE11_CACFS</name>
<organism evidence="2 3">
    <name type="scientific">Cavenderia fasciculata</name>
    <name type="common">Slime mold</name>
    <name type="synonym">Dictyostelium fasciculatum</name>
    <dbReference type="NCBI Taxonomy" id="261658"/>
    <lineage>
        <taxon>Eukaryota</taxon>
        <taxon>Amoebozoa</taxon>
        <taxon>Evosea</taxon>
        <taxon>Eumycetozoa</taxon>
        <taxon>Dictyostelia</taxon>
        <taxon>Acytosteliales</taxon>
        <taxon>Cavenderiaceae</taxon>
        <taxon>Cavenderia</taxon>
    </lineage>
</organism>
<dbReference type="Proteomes" id="UP000007797">
    <property type="component" value="Unassembled WGS sequence"/>
</dbReference>
<protein>
    <recommendedName>
        <fullName evidence="4">Pentacotripeptide-repeat region of PRORP domain-containing protein</fullName>
    </recommendedName>
</protein>
<evidence type="ECO:0000313" key="2">
    <source>
        <dbReference type="EMBL" id="EGG13958.1"/>
    </source>
</evidence>
<accession>F4QE11</accession>
<feature type="region of interest" description="Disordered" evidence="1">
    <location>
        <begin position="632"/>
        <end position="661"/>
    </location>
</feature>
<proteinExistence type="predicted"/>
<evidence type="ECO:0000256" key="1">
    <source>
        <dbReference type="SAM" id="MobiDB-lite"/>
    </source>
</evidence>
<dbReference type="KEGG" id="dfa:DFA_11719"/>
<evidence type="ECO:0008006" key="4">
    <source>
        <dbReference type="Google" id="ProtNLM"/>
    </source>
</evidence>
<dbReference type="GeneID" id="14865499"/>
<keyword evidence="3" id="KW-1185">Reference proteome</keyword>
<dbReference type="RefSeq" id="XP_004350666.1">
    <property type="nucleotide sequence ID" value="XM_004350615.1"/>
</dbReference>
<feature type="compositionally biased region" description="Low complexity" evidence="1">
    <location>
        <begin position="649"/>
        <end position="661"/>
    </location>
</feature>